<evidence type="ECO:0000256" key="1">
    <source>
        <dbReference type="SAM" id="MobiDB-lite"/>
    </source>
</evidence>
<gene>
    <name evidence="2" type="ORF">LTRI10_LOCUS36279</name>
</gene>
<protein>
    <submittedName>
        <fullName evidence="2">Uncharacterized protein</fullName>
    </submittedName>
</protein>
<evidence type="ECO:0000313" key="2">
    <source>
        <dbReference type="EMBL" id="CAL1395881.1"/>
    </source>
</evidence>
<feature type="compositionally biased region" description="Polar residues" evidence="1">
    <location>
        <begin position="13"/>
        <end position="31"/>
    </location>
</feature>
<dbReference type="Proteomes" id="UP001497516">
    <property type="component" value="Chromosome 6"/>
</dbReference>
<name>A0AAV2FC66_9ROSI</name>
<dbReference type="EMBL" id="OZ034819">
    <property type="protein sequence ID" value="CAL1395881.1"/>
    <property type="molecule type" value="Genomic_DNA"/>
</dbReference>
<dbReference type="AlphaFoldDB" id="A0AAV2FC66"/>
<organism evidence="2 3">
    <name type="scientific">Linum trigynum</name>
    <dbReference type="NCBI Taxonomy" id="586398"/>
    <lineage>
        <taxon>Eukaryota</taxon>
        <taxon>Viridiplantae</taxon>
        <taxon>Streptophyta</taxon>
        <taxon>Embryophyta</taxon>
        <taxon>Tracheophyta</taxon>
        <taxon>Spermatophyta</taxon>
        <taxon>Magnoliopsida</taxon>
        <taxon>eudicotyledons</taxon>
        <taxon>Gunneridae</taxon>
        <taxon>Pentapetalae</taxon>
        <taxon>rosids</taxon>
        <taxon>fabids</taxon>
        <taxon>Malpighiales</taxon>
        <taxon>Linaceae</taxon>
        <taxon>Linum</taxon>
    </lineage>
</organism>
<proteinExistence type="predicted"/>
<sequence length="98" mass="11125">MNKEGPQIVQDMEGTQTEYDVLSEATTSQPQGPQPDVIQVIAEAPPATDEKEKRKGPTSCFRSYNMSLNPCFKMVCRNTIKRIVLAFMILKNKLQWSF</sequence>
<reference evidence="2 3" key="1">
    <citation type="submission" date="2024-04" db="EMBL/GenBank/DDBJ databases">
        <authorList>
            <person name="Fracassetti M."/>
        </authorList>
    </citation>
    <scope>NUCLEOTIDE SEQUENCE [LARGE SCALE GENOMIC DNA]</scope>
</reference>
<feature type="region of interest" description="Disordered" evidence="1">
    <location>
        <begin position="1"/>
        <end position="35"/>
    </location>
</feature>
<evidence type="ECO:0000313" key="3">
    <source>
        <dbReference type="Proteomes" id="UP001497516"/>
    </source>
</evidence>
<accession>A0AAV2FC66</accession>
<keyword evidence="3" id="KW-1185">Reference proteome</keyword>